<dbReference type="RefSeq" id="WP_139183570.1">
    <property type="nucleotide sequence ID" value="NZ_FMXE01000007.1"/>
</dbReference>
<dbReference type="Proteomes" id="UP000198756">
    <property type="component" value="Unassembled WGS sequence"/>
</dbReference>
<proteinExistence type="predicted"/>
<organism evidence="2 3">
    <name type="scientific">Algoriphagus alkaliphilus</name>
    <dbReference type="NCBI Taxonomy" id="279824"/>
    <lineage>
        <taxon>Bacteria</taxon>
        <taxon>Pseudomonadati</taxon>
        <taxon>Bacteroidota</taxon>
        <taxon>Cytophagia</taxon>
        <taxon>Cytophagales</taxon>
        <taxon>Cyclobacteriaceae</taxon>
        <taxon>Algoriphagus</taxon>
    </lineage>
</organism>
<evidence type="ECO:0000256" key="1">
    <source>
        <dbReference type="SAM" id="SignalP"/>
    </source>
</evidence>
<evidence type="ECO:0008006" key="4">
    <source>
        <dbReference type="Google" id="ProtNLM"/>
    </source>
</evidence>
<protein>
    <recommendedName>
        <fullName evidence="4">Por secretion system C-terminal sorting domain-containing protein</fullName>
    </recommendedName>
</protein>
<gene>
    <name evidence="2" type="ORF">SAMN03080617_01219</name>
</gene>
<evidence type="ECO:0000313" key="3">
    <source>
        <dbReference type="Proteomes" id="UP000198756"/>
    </source>
</evidence>
<sequence length="189" mass="20836">MRKLFTMLFVAGIATGAFAYNDEKSVEIRQTEPAKVMIAVNDAPQGTLTVRITDADNRLVLRDRITKTEAFAKRYDLNALPVGNYSIEVSDAKGTLSTATFNTQVITKPLVYSRVTALGDNQYRLLVSNLESKDVTVQIFDGNNLIHTELIQNPQGLHKIYTIDNPGSPEGISFKVTTSSGFEAYVATR</sequence>
<reference evidence="3" key="1">
    <citation type="submission" date="2016-10" db="EMBL/GenBank/DDBJ databases">
        <authorList>
            <person name="Varghese N."/>
            <person name="Submissions S."/>
        </authorList>
    </citation>
    <scope>NUCLEOTIDE SEQUENCE [LARGE SCALE GENOMIC DNA]</scope>
    <source>
        <strain evidence="3">DSM 22703</strain>
    </source>
</reference>
<evidence type="ECO:0000313" key="2">
    <source>
        <dbReference type="EMBL" id="SDA60045.1"/>
    </source>
</evidence>
<feature type="chain" id="PRO_5011643194" description="Por secretion system C-terminal sorting domain-containing protein" evidence="1">
    <location>
        <begin position="20"/>
        <end position="189"/>
    </location>
</feature>
<dbReference type="EMBL" id="FMXE01000007">
    <property type="protein sequence ID" value="SDA60045.1"/>
    <property type="molecule type" value="Genomic_DNA"/>
</dbReference>
<feature type="signal peptide" evidence="1">
    <location>
        <begin position="1"/>
        <end position="19"/>
    </location>
</feature>
<keyword evidence="1" id="KW-0732">Signal</keyword>
<dbReference type="AlphaFoldDB" id="A0A1G5WRX8"/>
<name>A0A1G5WRX8_9BACT</name>
<accession>A0A1G5WRX8</accession>
<dbReference type="OrthoDB" id="978867at2"/>
<keyword evidence="3" id="KW-1185">Reference proteome</keyword>